<keyword evidence="4" id="KW-0862">Zinc</keyword>
<dbReference type="PANTHER" id="PTHR10876">
    <property type="entry name" value="ZINC FINGER PROTEIN ZPR1"/>
    <property type="match status" value="1"/>
</dbReference>
<dbReference type="NCBIfam" id="TIGR00310">
    <property type="entry name" value="ZPR1_znf"/>
    <property type="match status" value="1"/>
</dbReference>
<name>A0A1B1TCJ3_9ARCH</name>
<dbReference type="InterPro" id="IPR056180">
    <property type="entry name" value="ZPR1_jr_dom"/>
</dbReference>
<dbReference type="GO" id="GO:0008270">
    <property type="term" value="F:zinc ion binding"/>
    <property type="evidence" value="ECO:0007669"/>
    <property type="project" value="UniProtKB-KW"/>
</dbReference>
<keyword evidence="2" id="KW-0479">Metal-binding</keyword>
<reference evidence="6" key="1">
    <citation type="submission" date="2014-11" db="EMBL/GenBank/DDBJ databases">
        <authorList>
            <person name="Zhu J."/>
            <person name="Qi W."/>
            <person name="Song R."/>
        </authorList>
    </citation>
    <scope>NUCLEOTIDE SEQUENCE</scope>
</reference>
<evidence type="ECO:0000313" key="6">
    <source>
        <dbReference type="EMBL" id="ANV79986.1"/>
    </source>
</evidence>
<feature type="domain" description="Zinc finger ZPR1-type" evidence="5">
    <location>
        <begin position="9"/>
        <end position="170"/>
    </location>
</feature>
<evidence type="ECO:0000256" key="2">
    <source>
        <dbReference type="ARBA" id="ARBA00022723"/>
    </source>
</evidence>
<dbReference type="PANTHER" id="PTHR10876:SF0">
    <property type="entry name" value="ZINC FINGER PROTEIN ZPR1"/>
    <property type="match status" value="1"/>
</dbReference>
<proteinExistence type="inferred from homology"/>
<dbReference type="NCBIfam" id="TIGR00340">
    <property type="entry name" value="zpr1_rel"/>
    <property type="match status" value="1"/>
</dbReference>
<reference evidence="6" key="2">
    <citation type="journal article" date="2015" name="ISME J.">
        <title>A new class of marine Euryarchaeota group II from the Mediterranean deep chlorophyll maximum.</title>
        <authorList>
            <person name="Martin-Cuadrado A.B."/>
            <person name="Garcia-Heredia I."/>
            <person name="Molto A.G."/>
            <person name="Lopez-Ubeda R."/>
            <person name="Kimes N."/>
            <person name="Lopez-Garcia P."/>
            <person name="Moreira D."/>
            <person name="Rodriguez-Valera F."/>
        </authorList>
    </citation>
    <scope>NUCLEOTIDE SEQUENCE</scope>
</reference>
<dbReference type="InterPro" id="IPR004470">
    <property type="entry name" value="ZPR1-like_arc"/>
</dbReference>
<accession>A0A1B1TCJ3</accession>
<dbReference type="AlphaFoldDB" id="A0A1B1TCJ3"/>
<dbReference type="InterPro" id="IPR040141">
    <property type="entry name" value="ZPR1"/>
</dbReference>
<dbReference type="Gene3D" id="2.60.120.1040">
    <property type="entry name" value="ZPR1, A/B domain"/>
    <property type="match status" value="1"/>
</dbReference>
<dbReference type="InterPro" id="IPR004457">
    <property type="entry name" value="Znf_ZPR1"/>
</dbReference>
<dbReference type="EMBL" id="KP211863">
    <property type="protein sequence ID" value="ANV79986.1"/>
    <property type="molecule type" value="Genomic_DNA"/>
</dbReference>
<evidence type="ECO:0000256" key="3">
    <source>
        <dbReference type="ARBA" id="ARBA00022771"/>
    </source>
</evidence>
<evidence type="ECO:0000259" key="5">
    <source>
        <dbReference type="SMART" id="SM00709"/>
    </source>
</evidence>
<dbReference type="Pfam" id="PF22794">
    <property type="entry name" value="jr-ZPR1"/>
    <property type="match status" value="1"/>
</dbReference>
<sequence length="199" mass="22235">MIEEQPVDIPCPICSRHGEVNMIAHISEIPYFGEHTQVTVMCHSCGWRQTDFIPAEGKKAGGWTLILENEEQLKSRIVRSSSCTVSILELDLQVNPGSSSTGYVSNVEGVLNRFTKIIDMVLGDLDDENSNEDMTRLKDMKYQIENVGKDDDVRLTLEFLDPHGHSMIIDQNATERDLTEAELESLPVGPDPAVFSKND</sequence>
<keyword evidence="3 6" id="KW-0863">Zinc-finger</keyword>
<dbReference type="Pfam" id="PF03367">
    <property type="entry name" value="Zn_ribbon_ZPR1"/>
    <property type="match status" value="1"/>
</dbReference>
<evidence type="ECO:0000256" key="1">
    <source>
        <dbReference type="ARBA" id="ARBA00008354"/>
    </source>
</evidence>
<evidence type="ECO:0000256" key="4">
    <source>
        <dbReference type="ARBA" id="ARBA00022833"/>
    </source>
</evidence>
<comment type="similarity">
    <text evidence="1">Belongs to the ZPR1 family.</text>
</comment>
<dbReference type="InterPro" id="IPR042452">
    <property type="entry name" value="ZPR1_Znf1/2"/>
</dbReference>
<organism evidence="6">
    <name type="scientific">uncultured Poseidoniia archaeon</name>
    <dbReference type="NCBI Taxonomy" id="1697135"/>
    <lineage>
        <taxon>Archaea</taxon>
        <taxon>Methanobacteriati</taxon>
        <taxon>Thermoplasmatota</taxon>
        <taxon>Candidatus Poseidoniia</taxon>
        <taxon>environmental samples</taxon>
    </lineage>
</organism>
<dbReference type="InterPro" id="IPR042451">
    <property type="entry name" value="ZPR1_A/B_dom"/>
</dbReference>
<protein>
    <submittedName>
        <fullName evidence="6">C4-type Zinc-finger protein</fullName>
    </submittedName>
</protein>
<dbReference type="SMART" id="SM00709">
    <property type="entry name" value="Zpr1"/>
    <property type="match status" value="1"/>
</dbReference>
<dbReference type="Gene3D" id="2.20.25.420">
    <property type="entry name" value="ZPR1, zinc finger domain"/>
    <property type="match status" value="1"/>
</dbReference>